<protein>
    <submittedName>
        <fullName evidence="2">Uncharacterized protein</fullName>
    </submittedName>
</protein>
<sequence>MANLHSHTTRPDASARLWLQRAVTVLVTLVLATVLAMSFGAASATAETATPAPTPEIVDREAQYGITAQVFYYAGIVLVAGVLVLAITLFLRGRRR</sequence>
<gene>
    <name evidence="2" type="ORF">ACFSUQ_04260</name>
</gene>
<dbReference type="RefSeq" id="WP_066056477.1">
    <property type="nucleotide sequence ID" value="NZ_JBHUNF010000002.1"/>
</dbReference>
<reference evidence="3" key="1">
    <citation type="journal article" date="2019" name="Int. J. Syst. Evol. Microbiol.">
        <title>The Global Catalogue of Microorganisms (GCM) 10K type strain sequencing project: providing services to taxonomists for standard genome sequencing and annotation.</title>
        <authorList>
            <consortium name="The Broad Institute Genomics Platform"/>
            <consortium name="The Broad Institute Genome Sequencing Center for Infectious Disease"/>
            <person name="Wu L."/>
            <person name="Ma J."/>
        </authorList>
    </citation>
    <scope>NUCLEOTIDE SEQUENCE [LARGE SCALE GENOMIC DNA]</scope>
    <source>
        <strain evidence="3">TISTR 1511</strain>
    </source>
</reference>
<keyword evidence="1" id="KW-0472">Membrane</keyword>
<keyword evidence="1" id="KW-0812">Transmembrane</keyword>
<evidence type="ECO:0000313" key="2">
    <source>
        <dbReference type="EMBL" id="MFD2674511.1"/>
    </source>
</evidence>
<name>A0ABW5RIW2_9MICO</name>
<feature type="transmembrane region" description="Helical" evidence="1">
    <location>
        <begin position="70"/>
        <end position="91"/>
    </location>
</feature>
<dbReference type="Proteomes" id="UP001597453">
    <property type="component" value="Unassembled WGS sequence"/>
</dbReference>
<dbReference type="EMBL" id="JBHUNF010000002">
    <property type="protein sequence ID" value="MFD2674511.1"/>
    <property type="molecule type" value="Genomic_DNA"/>
</dbReference>
<evidence type="ECO:0000313" key="3">
    <source>
        <dbReference type="Proteomes" id="UP001597453"/>
    </source>
</evidence>
<evidence type="ECO:0000256" key="1">
    <source>
        <dbReference type="SAM" id="Phobius"/>
    </source>
</evidence>
<keyword evidence="3" id="KW-1185">Reference proteome</keyword>
<comment type="caution">
    <text evidence="2">The sequence shown here is derived from an EMBL/GenBank/DDBJ whole genome shotgun (WGS) entry which is preliminary data.</text>
</comment>
<proteinExistence type="predicted"/>
<keyword evidence="1" id="KW-1133">Transmembrane helix</keyword>
<organism evidence="2 3">
    <name type="scientific">Gulosibacter bifidus</name>
    <dbReference type="NCBI Taxonomy" id="272239"/>
    <lineage>
        <taxon>Bacteria</taxon>
        <taxon>Bacillati</taxon>
        <taxon>Actinomycetota</taxon>
        <taxon>Actinomycetes</taxon>
        <taxon>Micrococcales</taxon>
        <taxon>Microbacteriaceae</taxon>
        <taxon>Gulosibacter</taxon>
    </lineage>
</organism>
<accession>A0ABW5RIW2</accession>